<evidence type="ECO:0000256" key="2">
    <source>
        <dbReference type="ARBA" id="ARBA00022695"/>
    </source>
</evidence>
<dbReference type="GO" id="GO:0047348">
    <property type="term" value="F:glycerol-3-phosphate cytidylyltransferase activity"/>
    <property type="evidence" value="ECO:0007669"/>
    <property type="project" value="UniProtKB-EC"/>
</dbReference>
<keyword evidence="2 4" id="KW-0548">Nucleotidyltransferase</keyword>
<evidence type="ECO:0000256" key="1">
    <source>
        <dbReference type="ARBA" id="ARBA00022679"/>
    </source>
</evidence>
<dbReference type="PANTHER" id="PTHR43793:SF1">
    <property type="entry name" value="FAD SYNTHASE"/>
    <property type="match status" value="1"/>
</dbReference>
<sequence>MKVHGKSNLMNSIQRFLLCSIYSNNLIDSRIPSPILPYLMKKLELEVTFYNNQLASLEDLGLIVIKQNEQDSGTGSANTTCTLTNLGREQIKVVLVGGVFDLLHVGHIHTLKSAKSLGDVLIIVVATDSTVSNLKKNRKIYHDEKSRLELVSSIKFVDKAVIGRKKSIYDTVEFVRPDIIALGYDQTHDEIAMKKNCLDRGLNLDVVRLSSPIPELKSSLIKSELGNSFYDL</sequence>
<evidence type="ECO:0000313" key="4">
    <source>
        <dbReference type="EMBL" id="ALI36408.1"/>
    </source>
</evidence>
<evidence type="ECO:0000313" key="5">
    <source>
        <dbReference type="Proteomes" id="UP000058925"/>
    </source>
</evidence>
<keyword evidence="1 4" id="KW-0808">Transferase</keyword>
<dbReference type="InterPro" id="IPR004821">
    <property type="entry name" value="Cyt_trans-like"/>
</dbReference>
<protein>
    <submittedName>
        <fullName evidence="4">Glycerol-3-phosphate cytidylyltransferase</fullName>
        <ecNumber evidence="4">2.7.7.39</ecNumber>
    </submittedName>
</protein>
<dbReference type="Gene3D" id="3.40.50.620">
    <property type="entry name" value="HUPs"/>
    <property type="match status" value="1"/>
</dbReference>
<dbReference type="EC" id="2.7.7.39" evidence="4"/>
<name>A0A654LY25_9ARCH</name>
<dbReference type="PANTHER" id="PTHR43793">
    <property type="entry name" value="FAD SYNTHASE"/>
    <property type="match status" value="1"/>
</dbReference>
<dbReference type="NCBIfam" id="TIGR00125">
    <property type="entry name" value="cyt_tran_rel"/>
    <property type="match status" value="1"/>
</dbReference>
<dbReference type="AlphaFoldDB" id="A0A654LY25"/>
<keyword evidence="5" id="KW-1185">Reference proteome</keyword>
<dbReference type="InterPro" id="IPR050385">
    <property type="entry name" value="Archaeal_FAD_synthase"/>
</dbReference>
<feature type="domain" description="Cytidyltransferase-like" evidence="3">
    <location>
        <begin position="95"/>
        <end position="189"/>
    </location>
</feature>
<dbReference type="Pfam" id="PF01467">
    <property type="entry name" value="CTP_transf_like"/>
    <property type="match status" value="1"/>
</dbReference>
<evidence type="ECO:0000259" key="3">
    <source>
        <dbReference type="Pfam" id="PF01467"/>
    </source>
</evidence>
<dbReference type="KEGG" id="taa:NMY3_02208"/>
<reference evidence="5" key="1">
    <citation type="submission" date="2015-10" db="EMBL/GenBank/DDBJ databases">
        <title>Niche specialization of a soil ammonia-oxidizing archaeon, Candidatus Nitrosocosmicus oleophilus.</title>
        <authorList>
            <person name="Jung M.-Y."/>
            <person name="Rhee S.-K."/>
        </authorList>
    </citation>
    <scope>NUCLEOTIDE SEQUENCE [LARGE SCALE GENOMIC DNA]</scope>
    <source>
        <strain evidence="5">MY3</strain>
    </source>
</reference>
<accession>A0A654LY25</accession>
<dbReference type="SUPFAM" id="SSF52374">
    <property type="entry name" value="Nucleotidylyl transferase"/>
    <property type="match status" value="1"/>
</dbReference>
<dbReference type="Proteomes" id="UP000058925">
    <property type="component" value="Chromosome"/>
</dbReference>
<dbReference type="InterPro" id="IPR014729">
    <property type="entry name" value="Rossmann-like_a/b/a_fold"/>
</dbReference>
<proteinExistence type="predicted"/>
<gene>
    <name evidence="4" type="primary">tagD_1</name>
    <name evidence="4" type="ORF">NMY3_02208</name>
</gene>
<organism evidence="4 5">
    <name type="scientific">Candidatus Nitrosocosmicus oleophilus</name>
    <dbReference type="NCBI Taxonomy" id="1353260"/>
    <lineage>
        <taxon>Archaea</taxon>
        <taxon>Nitrososphaerota</taxon>
        <taxon>Nitrososphaeria</taxon>
        <taxon>Nitrososphaerales</taxon>
        <taxon>Nitrososphaeraceae</taxon>
        <taxon>Candidatus Nitrosocosmicus</taxon>
    </lineage>
</organism>
<dbReference type="EMBL" id="CP012850">
    <property type="protein sequence ID" value="ALI36408.1"/>
    <property type="molecule type" value="Genomic_DNA"/>
</dbReference>